<feature type="compositionally biased region" description="Low complexity" evidence="9">
    <location>
        <begin position="986"/>
        <end position="1000"/>
    </location>
</feature>
<dbReference type="InterPro" id="IPR002365">
    <property type="entry name" value="Terpene_synthase_CS"/>
</dbReference>
<dbReference type="SUPFAM" id="SSF48239">
    <property type="entry name" value="Terpenoid cyclases/Protein prenyltransferases"/>
    <property type="match status" value="2"/>
</dbReference>
<dbReference type="InterPro" id="IPR008930">
    <property type="entry name" value="Terpenoid_cyclase/PrenylTrfase"/>
</dbReference>
<evidence type="ECO:0000256" key="3">
    <source>
        <dbReference type="ARBA" id="ARBA00022516"/>
    </source>
</evidence>
<dbReference type="GO" id="GO:0016104">
    <property type="term" value="P:triterpenoid biosynthetic process"/>
    <property type="evidence" value="ECO:0007669"/>
    <property type="project" value="InterPro"/>
</dbReference>
<comment type="similarity">
    <text evidence="1">Belongs to the SGT1 family.</text>
</comment>
<keyword evidence="13" id="KW-1185">Reference proteome</keyword>
<dbReference type="SUPFAM" id="SSF48452">
    <property type="entry name" value="TPR-like"/>
    <property type="match status" value="1"/>
</dbReference>
<feature type="compositionally biased region" description="Polar residues" evidence="9">
    <location>
        <begin position="1"/>
        <end position="13"/>
    </location>
</feature>
<dbReference type="EC" id="5.4.99.7" evidence="8"/>
<dbReference type="GO" id="GO:0005811">
    <property type="term" value="C:lipid droplet"/>
    <property type="evidence" value="ECO:0007669"/>
    <property type="project" value="InterPro"/>
</dbReference>
<dbReference type="InterPro" id="IPR032696">
    <property type="entry name" value="SQ_cyclase_C"/>
</dbReference>
<dbReference type="PROSITE" id="PS51203">
    <property type="entry name" value="CS"/>
    <property type="match status" value="1"/>
</dbReference>
<dbReference type="PROSITE" id="PS01074">
    <property type="entry name" value="TERPENE_SYNTHASES"/>
    <property type="match status" value="1"/>
</dbReference>
<dbReference type="AlphaFoldDB" id="A0A9P5D3Q3"/>
<feature type="compositionally biased region" description="Polar residues" evidence="9">
    <location>
        <begin position="1111"/>
        <end position="1135"/>
    </location>
</feature>
<dbReference type="Pfam" id="PF05002">
    <property type="entry name" value="SGS"/>
    <property type="match status" value="1"/>
</dbReference>
<dbReference type="FunFam" id="1.50.10.20:FF:000003">
    <property type="entry name" value="Terpene cyclase/mutase family member"/>
    <property type="match status" value="1"/>
</dbReference>
<dbReference type="GO" id="GO:0006696">
    <property type="term" value="P:ergosterol biosynthetic process"/>
    <property type="evidence" value="ECO:0007669"/>
    <property type="project" value="TreeGrafter"/>
</dbReference>
<dbReference type="Pfam" id="PF13243">
    <property type="entry name" value="SQHop_cyclase_C"/>
    <property type="match status" value="1"/>
</dbReference>
<keyword evidence="5" id="KW-0752">Steroid biosynthesis</keyword>
<feature type="region of interest" description="Disordered" evidence="9">
    <location>
        <begin position="962"/>
        <end position="1010"/>
    </location>
</feature>
<dbReference type="InterPro" id="IPR011990">
    <property type="entry name" value="TPR-like_helical_dom_sf"/>
</dbReference>
<evidence type="ECO:0000259" key="11">
    <source>
        <dbReference type="PROSITE" id="PS51203"/>
    </source>
</evidence>
<dbReference type="PROSITE" id="PS51048">
    <property type="entry name" value="SGS"/>
    <property type="match status" value="1"/>
</dbReference>
<feature type="region of interest" description="Disordered" evidence="9">
    <location>
        <begin position="1"/>
        <end position="25"/>
    </location>
</feature>
<dbReference type="NCBIfam" id="TIGR01787">
    <property type="entry name" value="squalene_cyclas"/>
    <property type="match status" value="1"/>
</dbReference>
<dbReference type="InterPro" id="IPR018333">
    <property type="entry name" value="Squalene_cyclase"/>
</dbReference>
<reference evidence="12" key="1">
    <citation type="submission" date="2020-03" db="EMBL/GenBank/DDBJ databases">
        <title>Site-based positive gene gene selection in Geosmithia morbida across the United States reveals a broad range of putative effectors and factors for local host and environmental adapation.</title>
        <authorList>
            <person name="Onufrak A."/>
            <person name="Murdoch R.W."/>
            <person name="Gazis R."/>
            <person name="Huff M."/>
            <person name="Staton M."/>
            <person name="Klingeman W."/>
            <person name="Hadziabdic D."/>
        </authorList>
    </citation>
    <scope>NUCLEOTIDE SEQUENCE</scope>
    <source>
        <strain evidence="12">1262</strain>
    </source>
</reference>
<dbReference type="InterPro" id="IPR007052">
    <property type="entry name" value="CS_dom"/>
</dbReference>
<evidence type="ECO:0000313" key="12">
    <source>
        <dbReference type="EMBL" id="KAF4120739.1"/>
    </source>
</evidence>
<dbReference type="CDD" id="cd06466">
    <property type="entry name" value="p23_CS_SGT1_like"/>
    <property type="match status" value="1"/>
</dbReference>
<sequence>MTTRTSNHTNGQGSPEMPKLRDKLDPERWRIKDEDSCHTWHYLEDDEAVKEWPQSYAEKYFLNLPLGLPDLDAPETPLDAAANGLNFFSKLQMPSGHWACEYGGPMFLLPGVVATWYATKTPIPSAHATEIKNYLFARAHPEDGGWGLHIEGESTVFGTSLNYTTLRLLGVDPEHPVMVKARGTLHKLGGATNAPHWAKFWLAVLGVVSWDIVNPVPPELWLLPDWTPVSPWRWWIHIRQVFLPMGYMYSKRWSCEETDIIRGLREELFVQPWAEISWSDHRNSIHPGDNYHPKSTFMNLVNWIIVNIWNVYLRADWIRDKAEAWVSELVDMEDANTEYADLAPVNAPMNTLVCYIRDGPGSYSVRRHIERMEEFLWVKDEGMLCNGTNGVQCWDTAFLIQAVFDANLQENKKNYGMLLRSLNYLERQQIRDNCKDQEKCYRQTRKGGWPFSNRVQGYGVSDCISEALKSIILLQKVGGFPAVLDDQRIFDAVDTVLMYQNSNGALSSYEARRAGEYMEMFNVAEVFGRIMIEYDYPECTTACVTALSLFHRHWPNYRPDDITTFIKRATSWIKTNQRPDGSWYGSWGICFTYATMFALESMASIGETYKTSSVSKRGCDFLVSKQREDGGWSESYKACETMEYHEHPSGSLVVQTAWALIGLMEAGYPHREPLRKGIKFIMGRQQPNGEWLQEAIEGVFNKSCMISYPNYKFTFPIKALGKFSQKYPGEKSCGGRNLPEDRLPKMVSAGPWCLTSTLSASVVFTERKRTEKDMAYVKAAYRGLDLVAEKDFAGAIPLLSQALKESPNPAWIIARSKALVGVGRFREALDDAEQAWHVAVARSKRELIIDAQHRRAVAHYRLGELANADCCCVYAMSMLKGGKYVDQPANDPAKGMIDDQGFWTQTIFDAQEQNRLESELEESLSMPKRGTDQSTEKMRLWRLLSALRVQILNSMQALAADDEKRKCTVSQKPPQRELATLDAKEPAVSTTTSTSSATPVSSPPTAPVSVSQNGEVKLQEYQTNDTMNVTVLSKGVDKTKLKVDFQASVVTFDPIVYPDGREGKYTLYPWADIDPTACTYTVTPRKIEVKLKKALPGKWAYIVRDGATKTAEASSAPKTTAVPTSTTVDAPSQKTAPKPAKNWDAIEYDEEEDESDVNGFFKKLYKGATPEQQRAMMKSFTESSGTSLSTDWDDVSKRTVEAVPPDGVEAKKWAK</sequence>
<comment type="caution">
    <text evidence="12">The sequence shown here is derived from an EMBL/GenBank/DDBJ whole genome shotgun (WGS) entry which is preliminary data.</text>
</comment>
<evidence type="ECO:0000256" key="9">
    <source>
        <dbReference type="SAM" id="MobiDB-lite"/>
    </source>
</evidence>
<protein>
    <recommendedName>
        <fullName evidence="8">lanosterol synthase</fullName>
        <ecNumber evidence="8">5.4.99.7</ecNumber>
    </recommendedName>
</protein>
<dbReference type="InterPro" id="IPR008978">
    <property type="entry name" value="HSP20-like_chaperone"/>
</dbReference>
<dbReference type="PANTHER" id="PTHR11764">
    <property type="entry name" value="TERPENE CYCLASE/MUTASE FAMILY MEMBER"/>
    <property type="match status" value="1"/>
</dbReference>
<dbReference type="Gene3D" id="1.25.40.10">
    <property type="entry name" value="Tetratricopeptide repeat domain"/>
    <property type="match status" value="1"/>
</dbReference>
<organism evidence="12 13">
    <name type="scientific">Geosmithia morbida</name>
    <dbReference type="NCBI Taxonomy" id="1094350"/>
    <lineage>
        <taxon>Eukaryota</taxon>
        <taxon>Fungi</taxon>
        <taxon>Dikarya</taxon>
        <taxon>Ascomycota</taxon>
        <taxon>Pezizomycotina</taxon>
        <taxon>Sordariomycetes</taxon>
        <taxon>Hypocreomycetidae</taxon>
        <taxon>Hypocreales</taxon>
        <taxon>Bionectriaceae</taxon>
        <taxon>Geosmithia</taxon>
    </lineage>
</organism>
<feature type="region of interest" description="Disordered" evidence="9">
    <location>
        <begin position="1110"/>
        <end position="1140"/>
    </location>
</feature>
<dbReference type="GeneID" id="55968973"/>
<gene>
    <name evidence="12" type="ORF">GMORB2_2743</name>
</gene>
<dbReference type="Pfam" id="PF04969">
    <property type="entry name" value="CS"/>
    <property type="match status" value="1"/>
</dbReference>
<keyword evidence="3" id="KW-0444">Lipid biosynthesis</keyword>
<accession>A0A9P5D3Q3</accession>
<evidence type="ECO:0000256" key="6">
    <source>
        <dbReference type="ARBA" id="ARBA00023098"/>
    </source>
</evidence>
<dbReference type="InterPro" id="IPR007699">
    <property type="entry name" value="SGS_dom"/>
</dbReference>
<keyword evidence="7" id="KW-0413">Isomerase</keyword>
<dbReference type="EMBL" id="JAANYQ010000015">
    <property type="protein sequence ID" value="KAF4120739.1"/>
    <property type="molecule type" value="Genomic_DNA"/>
</dbReference>
<dbReference type="Gene3D" id="6.20.120.20">
    <property type="match status" value="1"/>
</dbReference>
<dbReference type="Proteomes" id="UP000749293">
    <property type="component" value="Unassembled WGS sequence"/>
</dbReference>
<evidence type="ECO:0000256" key="2">
    <source>
        <dbReference type="ARBA" id="ARBA00009755"/>
    </source>
</evidence>
<dbReference type="InterPro" id="IPR032697">
    <property type="entry name" value="SQ_cyclase_N"/>
</dbReference>
<evidence type="ECO:0000256" key="1">
    <source>
        <dbReference type="ARBA" id="ARBA00008509"/>
    </source>
</evidence>
<evidence type="ECO:0000259" key="10">
    <source>
        <dbReference type="PROSITE" id="PS51048"/>
    </source>
</evidence>
<proteinExistence type="inferred from homology"/>
<feature type="domain" description="CS" evidence="11">
    <location>
        <begin position="1013"/>
        <end position="1103"/>
    </location>
</feature>
<dbReference type="SUPFAM" id="SSF49764">
    <property type="entry name" value="HSP20-like chaperones"/>
    <property type="match status" value="1"/>
</dbReference>
<evidence type="ECO:0000313" key="13">
    <source>
        <dbReference type="Proteomes" id="UP000749293"/>
    </source>
</evidence>
<keyword evidence="6" id="KW-0443">Lipid metabolism</keyword>
<dbReference type="RefSeq" id="XP_035319391.1">
    <property type="nucleotide sequence ID" value="XM_035464721.1"/>
</dbReference>
<evidence type="ECO:0000256" key="7">
    <source>
        <dbReference type="ARBA" id="ARBA00023235"/>
    </source>
</evidence>
<dbReference type="CDD" id="cd02892">
    <property type="entry name" value="SQCY_1"/>
    <property type="match status" value="1"/>
</dbReference>
<evidence type="ECO:0000256" key="5">
    <source>
        <dbReference type="ARBA" id="ARBA00022955"/>
    </source>
</evidence>
<dbReference type="Gene3D" id="1.50.10.20">
    <property type="match status" value="2"/>
</dbReference>
<evidence type="ECO:0000256" key="8">
    <source>
        <dbReference type="ARBA" id="ARBA00029485"/>
    </source>
</evidence>
<keyword evidence="4" id="KW-0677">Repeat</keyword>
<dbReference type="Pfam" id="PF13249">
    <property type="entry name" value="SQHop_cyclase_N"/>
    <property type="match status" value="1"/>
</dbReference>
<name>A0A9P5D3Q3_9HYPO</name>
<comment type="similarity">
    <text evidence="2">Belongs to the terpene cyclase/mutase family.</text>
</comment>
<evidence type="ECO:0000256" key="4">
    <source>
        <dbReference type="ARBA" id="ARBA00022737"/>
    </source>
</evidence>
<dbReference type="SFLD" id="SFLDG01016">
    <property type="entry name" value="Prenyltransferase_Like_2"/>
    <property type="match status" value="1"/>
</dbReference>
<dbReference type="OrthoDB" id="21502at2759"/>
<dbReference type="Gene3D" id="2.60.40.790">
    <property type="match status" value="1"/>
</dbReference>
<dbReference type="PANTHER" id="PTHR11764:SF20">
    <property type="entry name" value="LANOSTEROL SYNTHASE"/>
    <property type="match status" value="1"/>
</dbReference>
<dbReference type="GO" id="GO:0000250">
    <property type="term" value="F:lanosterol synthase activity"/>
    <property type="evidence" value="ECO:0007669"/>
    <property type="project" value="UniProtKB-EC"/>
</dbReference>
<feature type="domain" description="SGS" evidence="10">
    <location>
        <begin position="1129"/>
        <end position="1215"/>
    </location>
</feature>